<dbReference type="Pfam" id="PF16900">
    <property type="entry name" value="REPA_OB_2"/>
    <property type="match status" value="1"/>
</dbReference>
<dbReference type="EMBL" id="CAAALY010070691">
    <property type="protein sequence ID" value="VEL24934.1"/>
    <property type="molecule type" value="Genomic_DNA"/>
</dbReference>
<evidence type="ECO:0000259" key="5">
    <source>
        <dbReference type="Pfam" id="PF16900"/>
    </source>
</evidence>
<dbReference type="AlphaFoldDB" id="A0A3S5BHZ7"/>
<dbReference type="Gene3D" id="2.40.50.140">
    <property type="entry name" value="Nucleic acid-binding proteins"/>
    <property type="match status" value="2"/>
</dbReference>
<accession>A0A3S5BHZ7</accession>
<feature type="domain" description="Replication protein A OB" evidence="5">
    <location>
        <begin position="61"/>
        <end position="146"/>
    </location>
</feature>
<dbReference type="OrthoDB" id="1751331at2759"/>
<evidence type="ECO:0000256" key="4">
    <source>
        <dbReference type="ARBA" id="ARBA00023242"/>
    </source>
</evidence>
<dbReference type="GO" id="GO:0003677">
    <property type="term" value="F:DNA binding"/>
    <property type="evidence" value="ECO:0007669"/>
    <property type="project" value="UniProtKB-KW"/>
</dbReference>
<evidence type="ECO:0000313" key="7">
    <source>
        <dbReference type="Proteomes" id="UP000784294"/>
    </source>
</evidence>
<protein>
    <recommendedName>
        <fullName evidence="5">Replication protein A OB domain-containing protein</fullName>
    </recommendedName>
</protein>
<dbReference type="PANTHER" id="PTHR47165:SF4">
    <property type="entry name" value="OS03G0429900 PROTEIN"/>
    <property type="match status" value="1"/>
</dbReference>
<keyword evidence="2" id="KW-0235">DNA replication</keyword>
<name>A0A3S5BHZ7_9PLAT</name>
<gene>
    <name evidence="6" type="ORF">PXEA_LOCUS18374</name>
</gene>
<dbReference type="InterPro" id="IPR031657">
    <property type="entry name" value="REPA_OB_2"/>
</dbReference>
<dbReference type="InterPro" id="IPR012340">
    <property type="entry name" value="NA-bd_OB-fold"/>
</dbReference>
<proteinExistence type="predicted"/>
<dbReference type="PANTHER" id="PTHR47165">
    <property type="entry name" value="OS03G0429900 PROTEIN"/>
    <property type="match status" value="1"/>
</dbReference>
<dbReference type="FunFam" id="2.40.50.140:FF:000064">
    <property type="entry name" value="Replication protein A subunit"/>
    <property type="match status" value="1"/>
</dbReference>
<keyword evidence="4" id="KW-0539">Nucleus</keyword>
<keyword evidence="3" id="KW-0238">DNA-binding</keyword>
<evidence type="ECO:0000256" key="2">
    <source>
        <dbReference type="ARBA" id="ARBA00022705"/>
    </source>
</evidence>
<organism evidence="6 7">
    <name type="scientific">Protopolystoma xenopodis</name>
    <dbReference type="NCBI Taxonomy" id="117903"/>
    <lineage>
        <taxon>Eukaryota</taxon>
        <taxon>Metazoa</taxon>
        <taxon>Spiralia</taxon>
        <taxon>Lophotrochozoa</taxon>
        <taxon>Platyhelminthes</taxon>
        <taxon>Monogenea</taxon>
        <taxon>Polyopisthocotylea</taxon>
        <taxon>Polystomatidea</taxon>
        <taxon>Polystomatidae</taxon>
        <taxon>Protopolystoma</taxon>
    </lineage>
</organism>
<reference evidence="6" key="1">
    <citation type="submission" date="2018-11" db="EMBL/GenBank/DDBJ databases">
        <authorList>
            <consortium name="Pathogen Informatics"/>
        </authorList>
    </citation>
    <scope>NUCLEOTIDE SEQUENCE</scope>
</reference>
<sequence>MNRVNKVYYVTRGTLKTANKQFNTTNNEYEITLNADSQIVTCDDSSESGDLPTAHFNFTAIDKLDSISPGSFADIVGVVHEASELTTIMAKASQRELRKRELGVVDSSGTLIRLTLWGDEAASFDSTNNPTIVVKAAKVSDFNGQSDFVLFFICLL</sequence>
<comment type="caution">
    <text evidence="6">The sequence shown here is derived from an EMBL/GenBank/DDBJ whole genome shotgun (WGS) entry which is preliminary data.</text>
</comment>
<evidence type="ECO:0000256" key="1">
    <source>
        <dbReference type="ARBA" id="ARBA00004123"/>
    </source>
</evidence>
<keyword evidence="7" id="KW-1185">Reference proteome</keyword>
<dbReference type="CDD" id="cd04475">
    <property type="entry name" value="RPA1_DBD_B"/>
    <property type="match status" value="1"/>
</dbReference>
<evidence type="ECO:0000256" key="3">
    <source>
        <dbReference type="ARBA" id="ARBA00023125"/>
    </source>
</evidence>
<dbReference type="Proteomes" id="UP000784294">
    <property type="component" value="Unassembled WGS sequence"/>
</dbReference>
<comment type="subcellular location">
    <subcellularLocation>
        <location evidence="1">Nucleus</location>
    </subcellularLocation>
</comment>
<dbReference type="GO" id="GO:0005634">
    <property type="term" value="C:nucleus"/>
    <property type="evidence" value="ECO:0007669"/>
    <property type="project" value="UniProtKB-SubCell"/>
</dbReference>
<evidence type="ECO:0000313" key="6">
    <source>
        <dbReference type="EMBL" id="VEL24934.1"/>
    </source>
</evidence>
<dbReference type="SUPFAM" id="SSF50249">
    <property type="entry name" value="Nucleic acid-binding proteins"/>
    <property type="match status" value="2"/>
</dbReference>
<dbReference type="GO" id="GO:0006260">
    <property type="term" value="P:DNA replication"/>
    <property type="evidence" value="ECO:0007669"/>
    <property type="project" value="UniProtKB-KW"/>
</dbReference>